<evidence type="ECO:0000313" key="1">
    <source>
        <dbReference type="EMBL" id="MBO2454298.1"/>
    </source>
</evidence>
<dbReference type="AlphaFoldDB" id="A0A939T8M4"/>
<gene>
    <name evidence="1" type="ORF">J4573_44935</name>
</gene>
<protein>
    <submittedName>
        <fullName evidence="1">Uncharacterized protein</fullName>
    </submittedName>
</protein>
<dbReference type="Proteomes" id="UP000669179">
    <property type="component" value="Unassembled WGS sequence"/>
</dbReference>
<evidence type="ECO:0000313" key="2">
    <source>
        <dbReference type="Proteomes" id="UP000669179"/>
    </source>
</evidence>
<keyword evidence="2" id="KW-1185">Reference proteome</keyword>
<proteinExistence type="predicted"/>
<sequence>MNDLWNAPYLKIDQPSSALTYEISDGQGAPLGRGTQAAGPEPRKFGGRLFGSGVSDERVVVQIAALDGVPRIYVDRAPGSPIAIVAPDGTVLGRFQKNMAAEAASFLQGAQQQEVGSRTLQSHYRILDGADRPVCDIAWEEVEIRRGWTLDTSTDQAGDVTYGQRPSTGGRYCTITDMAGTQIARMDLNLDAVHQTVKDGYYLQINYQLPEPLRSLVIATPIAYDMTRDL</sequence>
<accession>A0A939T8M4</accession>
<dbReference type="RefSeq" id="WP_208262493.1">
    <property type="nucleotide sequence ID" value="NZ_JAGEOJ010000025.1"/>
</dbReference>
<organism evidence="1 2">
    <name type="scientific">Actinomadura barringtoniae</name>
    <dbReference type="NCBI Taxonomy" id="1427535"/>
    <lineage>
        <taxon>Bacteria</taxon>
        <taxon>Bacillati</taxon>
        <taxon>Actinomycetota</taxon>
        <taxon>Actinomycetes</taxon>
        <taxon>Streptosporangiales</taxon>
        <taxon>Thermomonosporaceae</taxon>
        <taxon>Actinomadura</taxon>
    </lineage>
</organism>
<dbReference type="EMBL" id="JAGEOJ010000025">
    <property type="protein sequence ID" value="MBO2454298.1"/>
    <property type="molecule type" value="Genomic_DNA"/>
</dbReference>
<comment type="caution">
    <text evidence="1">The sequence shown here is derived from an EMBL/GenBank/DDBJ whole genome shotgun (WGS) entry which is preliminary data.</text>
</comment>
<name>A0A939T8M4_9ACTN</name>
<reference evidence="1" key="1">
    <citation type="submission" date="2021-03" db="EMBL/GenBank/DDBJ databases">
        <authorList>
            <person name="Kanchanasin P."/>
            <person name="Saeng-In P."/>
            <person name="Phongsopitanun W."/>
            <person name="Yuki M."/>
            <person name="Kudo T."/>
            <person name="Ohkuma M."/>
            <person name="Tanasupawat S."/>
        </authorList>
    </citation>
    <scope>NUCLEOTIDE SEQUENCE</scope>
    <source>
        <strain evidence="1">GKU 128</strain>
    </source>
</reference>